<dbReference type="Pfam" id="PF02026">
    <property type="entry name" value="RyR"/>
    <property type="match status" value="1"/>
</dbReference>
<comment type="caution">
    <text evidence="2">The sequence shown here is derived from an EMBL/GenBank/DDBJ whole genome shotgun (WGS) entry which is preliminary data.</text>
</comment>
<protein>
    <recommendedName>
        <fullName evidence="1">Ryanodine receptor Ryr domain-containing protein</fullName>
    </recommendedName>
</protein>
<evidence type="ECO:0000259" key="1">
    <source>
        <dbReference type="Pfam" id="PF02026"/>
    </source>
</evidence>
<accession>A0AAE3W3S2</accession>
<organism evidence="2 3">
    <name type="scientific">Catenuloplanes indicus</name>
    <dbReference type="NCBI Taxonomy" id="137267"/>
    <lineage>
        <taxon>Bacteria</taxon>
        <taxon>Bacillati</taxon>
        <taxon>Actinomycetota</taxon>
        <taxon>Actinomycetes</taxon>
        <taxon>Micromonosporales</taxon>
        <taxon>Micromonosporaceae</taxon>
        <taxon>Catenuloplanes</taxon>
    </lineage>
</organism>
<dbReference type="InterPro" id="IPR003032">
    <property type="entry name" value="Ryanodine_rcpt"/>
</dbReference>
<reference evidence="2 3" key="1">
    <citation type="submission" date="2023-07" db="EMBL/GenBank/DDBJ databases">
        <title>Sequencing the genomes of 1000 actinobacteria strains.</title>
        <authorList>
            <person name="Klenk H.-P."/>
        </authorList>
    </citation>
    <scope>NUCLEOTIDE SEQUENCE [LARGE SCALE GENOMIC DNA]</scope>
    <source>
        <strain evidence="2 3">DSM 44709</strain>
    </source>
</reference>
<dbReference type="Gene3D" id="6.20.350.10">
    <property type="match status" value="1"/>
</dbReference>
<proteinExistence type="predicted"/>
<dbReference type="RefSeq" id="WP_307243469.1">
    <property type="nucleotide sequence ID" value="NZ_JAUSUZ010000001.1"/>
</dbReference>
<keyword evidence="3" id="KW-1185">Reference proteome</keyword>
<dbReference type="EMBL" id="JAUSUZ010000001">
    <property type="protein sequence ID" value="MDQ0368742.1"/>
    <property type="molecule type" value="Genomic_DNA"/>
</dbReference>
<evidence type="ECO:0000313" key="2">
    <source>
        <dbReference type="EMBL" id="MDQ0368742.1"/>
    </source>
</evidence>
<name>A0AAE3W3S2_9ACTN</name>
<dbReference type="Proteomes" id="UP001240236">
    <property type="component" value="Unassembled WGS sequence"/>
</dbReference>
<gene>
    <name evidence="2" type="ORF">J2S42_005411</name>
</gene>
<evidence type="ECO:0000313" key="3">
    <source>
        <dbReference type="Proteomes" id="UP001240236"/>
    </source>
</evidence>
<feature type="domain" description="Ryanodine receptor Ryr" evidence="1">
    <location>
        <begin position="55"/>
        <end position="101"/>
    </location>
</feature>
<dbReference type="AlphaFoldDB" id="A0AAE3W3S2"/>
<sequence length="114" mass="12432">MSVFPIGTVAAVCHAANRALQTAIGDPRPSADIPEPWERAATEASIRAVLAGATPEELHDAWCALKVDDGWRYGPRRDPVTRTHPCLVPYDDLPEAERRKDALFHAIVRVLAGP</sequence>